<sequence>MTRRSGTFIGGIIKDAFRSVHKPYKSPTPKAHQRQEIKFIYKGNYYRRTIPTKKKEDPPTLLKLPPAGQAVMPQPFKTPPPDAATTTTAEATVSSANKRGHSHHHHHNHHHSQSTNQTWSWKSWWRLNGPLLVLNFGSLATLVGFTRTDVLELRALSVTGSLTFVFYTLLQPPPIRWPSVFWSLLFSSVNSYKIANILHERKAAVVLSPRQEEIYNEHFQPHGVTPKQFERIMSAGNSRMIKSGGLISRQGIEMNTIKLVVKGSTRASVTGRHLTAIGSKPGNRSRFAGGDSGAWIGEMAFLQSLWVKDHQMKHPPFPVAEEKKDEVPSKKDDSVKTICDSLNEGKPNAMALSTIVAVDDVEIIEWTFEDMEALMKTSGYMQGALTRAMTAAIVGKVANFMMSKQAGLPTVAALLDNWKHGRSADDDDEDDFEEDEDEHSLRRQETDVRYKYM</sequence>
<feature type="region of interest" description="Disordered" evidence="14">
    <location>
        <begin position="420"/>
        <end position="453"/>
    </location>
</feature>
<evidence type="ECO:0000313" key="17">
    <source>
        <dbReference type="Proteomes" id="UP001530400"/>
    </source>
</evidence>
<organism evidence="16 17">
    <name type="scientific">Cyclotella atomus</name>
    <dbReference type="NCBI Taxonomy" id="382360"/>
    <lineage>
        <taxon>Eukaryota</taxon>
        <taxon>Sar</taxon>
        <taxon>Stramenopiles</taxon>
        <taxon>Ochrophyta</taxon>
        <taxon>Bacillariophyta</taxon>
        <taxon>Coscinodiscophyceae</taxon>
        <taxon>Thalassiosirophycidae</taxon>
        <taxon>Stephanodiscales</taxon>
        <taxon>Stephanodiscaceae</taxon>
        <taxon>Cyclotella</taxon>
    </lineage>
</organism>
<evidence type="ECO:0000256" key="13">
    <source>
        <dbReference type="ARBA" id="ARBA00023180"/>
    </source>
</evidence>
<dbReference type="GO" id="GO:0007155">
    <property type="term" value="P:cell adhesion"/>
    <property type="evidence" value="ECO:0007669"/>
    <property type="project" value="UniProtKB-KW"/>
</dbReference>
<dbReference type="SUPFAM" id="SSF51206">
    <property type="entry name" value="cAMP-binding domain-like"/>
    <property type="match status" value="1"/>
</dbReference>
<feature type="compositionally biased region" description="Acidic residues" evidence="14">
    <location>
        <begin position="425"/>
        <end position="438"/>
    </location>
</feature>
<feature type="compositionally biased region" description="Basic residues" evidence="14">
    <location>
        <begin position="98"/>
        <end position="112"/>
    </location>
</feature>
<evidence type="ECO:0000256" key="6">
    <source>
        <dbReference type="ARBA" id="ARBA00022473"/>
    </source>
</evidence>
<comment type="subcellular location">
    <subcellularLocation>
        <location evidence="3">Cell junction</location>
        <location evidence="3">Tight junction</location>
    </subcellularLocation>
    <subcellularLocation>
        <location evidence="1">Lateral cell membrane</location>
    </subcellularLocation>
    <subcellularLocation>
        <location evidence="2">Membrane</location>
        <topology evidence="2">Multi-pass membrane protein</topology>
    </subcellularLocation>
</comment>
<keyword evidence="9" id="KW-0130">Cell adhesion</keyword>
<dbReference type="Pfam" id="PF04831">
    <property type="entry name" value="POPDC1-3"/>
    <property type="match status" value="1"/>
</dbReference>
<keyword evidence="11" id="KW-1133">Transmembrane helix</keyword>
<dbReference type="Proteomes" id="UP001530400">
    <property type="component" value="Unassembled WGS sequence"/>
</dbReference>
<accession>A0ABD3NWQ3</accession>
<proteinExistence type="inferred from homology"/>
<evidence type="ECO:0000313" key="16">
    <source>
        <dbReference type="EMBL" id="KAL3778560.1"/>
    </source>
</evidence>
<feature type="domain" description="POPDC1-3" evidence="15">
    <location>
        <begin position="139"/>
        <end position="345"/>
    </location>
</feature>
<feature type="region of interest" description="Disordered" evidence="14">
    <location>
        <begin position="51"/>
        <end position="114"/>
    </location>
</feature>
<name>A0ABD3NWQ3_9STRA</name>
<dbReference type="PANTHER" id="PTHR12101">
    <property type="entry name" value="POPEYE DOMAIN CONTAINING PROTEIN"/>
    <property type="match status" value="1"/>
</dbReference>
<evidence type="ECO:0000256" key="12">
    <source>
        <dbReference type="ARBA" id="ARBA00023136"/>
    </source>
</evidence>
<dbReference type="AlphaFoldDB" id="A0ABD3NWQ3"/>
<dbReference type="GO" id="GO:0005923">
    <property type="term" value="C:bicellular tight junction"/>
    <property type="evidence" value="ECO:0007669"/>
    <property type="project" value="UniProtKB-SubCell"/>
</dbReference>
<keyword evidence="12" id="KW-0472">Membrane</keyword>
<evidence type="ECO:0000256" key="10">
    <source>
        <dbReference type="ARBA" id="ARBA00022949"/>
    </source>
</evidence>
<evidence type="ECO:0000256" key="5">
    <source>
        <dbReference type="ARBA" id="ARBA00022427"/>
    </source>
</evidence>
<dbReference type="InterPro" id="IPR014710">
    <property type="entry name" value="RmlC-like_jellyroll"/>
</dbReference>
<reference evidence="16 17" key="1">
    <citation type="submission" date="2024-10" db="EMBL/GenBank/DDBJ databases">
        <title>Updated reference genomes for cyclostephanoid diatoms.</title>
        <authorList>
            <person name="Roberts W.R."/>
            <person name="Alverson A.J."/>
        </authorList>
    </citation>
    <scope>NUCLEOTIDE SEQUENCE [LARGE SCALE GENOMIC DNA]</scope>
    <source>
        <strain evidence="16 17">AJA010-31</strain>
    </source>
</reference>
<keyword evidence="10" id="KW-0965">Cell junction</keyword>
<evidence type="ECO:0000256" key="7">
    <source>
        <dbReference type="ARBA" id="ARBA00022475"/>
    </source>
</evidence>
<feature type="compositionally biased region" description="Basic and acidic residues" evidence="14">
    <location>
        <begin position="439"/>
        <end position="453"/>
    </location>
</feature>
<dbReference type="EMBL" id="JALLPJ020000980">
    <property type="protein sequence ID" value="KAL3778560.1"/>
    <property type="molecule type" value="Genomic_DNA"/>
</dbReference>
<keyword evidence="13" id="KW-0325">Glycoprotein</keyword>
<keyword evidence="8" id="KW-0812">Transmembrane</keyword>
<evidence type="ECO:0000259" key="15">
    <source>
        <dbReference type="Pfam" id="PF04831"/>
    </source>
</evidence>
<dbReference type="GO" id="GO:0016328">
    <property type="term" value="C:lateral plasma membrane"/>
    <property type="evidence" value="ECO:0007669"/>
    <property type="project" value="UniProtKB-SubCell"/>
</dbReference>
<evidence type="ECO:0000256" key="14">
    <source>
        <dbReference type="SAM" id="MobiDB-lite"/>
    </source>
</evidence>
<evidence type="ECO:0000256" key="1">
    <source>
        <dbReference type="ARBA" id="ARBA00004124"/>
    </source>
</evidence>
<evidence type="ECO:0000256" key="9">
    <source>
        <dbReference type="ARBA" id="ARBA00022889"/>
    </source>
</evidence>
<keyword evidence="7" id="KW-1003">Cell membrane</keyword>
<comment type="caution">
    <text evidence="16">The sequence shown here is derived from an EMBL/GenBank/DDBJ whole genome shotgun (WGS) entry which is preliminary data.</text>
</comment>
<evidence type="ECO:0000256" key="8">
    <source>
        <dbReference type="ARBA" id="ARBA00022692"/>
    </source>
</evidence>
<dbReference type="Gene3D" id="2.60.120.10">
    <property type="entry name" value="Jelly Rolls"/>
    <property type="match status" value="1"/>
</dbReference>
<dbReference type="PANTHER" id="PTHR12101:SF17">
    <property type="entry name" value="BLOOD VESSEL EPICARDIAL SUBSTANCE"/>
    <property type="match status" value="1"/>
</dbReference>
<protein>
    <recommendedName>
        <fullName evidence="15">POPDC1-3 domain-containing protein</fullName>
    </recommendedName>
</protein>
<dbReference type="InterPro" id="IPR055272">
    <property type="entry name" value="POPDC1-3_dom"/>
</dbReference>
<comment type="similarity">
    <text evidence="4">Belongs to the popeye family.</text>
</comment>
<evidence type="ECO:0000256" key="3">
    <source>
        <dbReference type="ARBA" id="ARBA00004435"/>
    </source>
</evidence>
<keyword evidence="17" id="KW-1185">Reference proteome</keyword>
<evidence type="ECO:0000256" key="2">
    <source>
        <dbReference type="ARBA" id="ARBA00004141"/>
    </source>
</evidence>
<evidence type="ECO:0000256" key="4">
    <source>
        <dbReference type="ARBA" id="ARBA00007146"/>
    </source>
</evidence>
<keyword evidence="6" id="KW-0217">Developmental protein</keyword>
<gene>
    <name evidence="16" type="ORF">ACHAWO_012048</name>
</gene>
<dbReference type="InterPro" id="IPR018490">
    <property type="entry name" value="cNMP-bd_dom_sf"/>
</dbReference>
<dbReference type="InterPro" id="IPR006916">
    <property type="entry name" value="POPDC1-3"/>
</dbReference>
<keyword evidence="5" id="KW-0796">Tight junction</keyword>
<feature type="compositionally biased region" description="Low complexity" evidence="14">
    <location>
        <begin position="83"/>
        <end position="92"/>
    </location>
</feature>
<evidence type="ECO:0000256" key="11">
    <source>
        <dbReference type="ARBA" id="ARBA00022989"/>
    </source>
</evidence>